<comment type="similarity">
    <text evidence="1">Belongs to the BlaI transcriptional regulatory family.</text>
</comment>
<accession>A0A9D1V4I3</accession>
<reference evidence="5" key="1">
    <citation type="journal article" date="2021" name="PeerJ">
        <title>Extensive microbial diversity within the chicken gut microbiome revealed by metagenomics and culture.</title>
        <authorList>
            <person name="Gilroy R."/>
            <person name="Ravi A."/>
            <person name="Getino M."/>
            <person name="Pursley I."/>
            <person name="Horton D.L."/>
            <person name="Alikhan N.F."/>
            <person name="Baker D."/>
            <person name="Gharbi K."/>
            <person name="Hall N."/>
            <person name="Watson M."/>
            <person name="Adriaenssens E.M."/>
            <person name="Foster-Nyarko E."/>
            <person name="Jarju S."/>
            <person name="Secka A."/>
            <person name="Antonio M."/>
            <person name="Oren A."/>
            <person name="Chaudhuri R.R."/>
            <person name="La Ragione R."/>
            <person name="Hildebrand F."/>
            <person name="Pallen M.J."/>
        </authorList>
    </citation>
    <scope>NUCLEOTIDE SEQUENCE</scope>
    <source>
        <strain evidence="5">2239</strain>
    </source>
</reference>
<proteinExistence type="inferred from homology"/>
<name>A0A9D1V4I3_9FIRM</name>
<organism evidence="5 6">
    <name type="scientific">Candidatus Allofournierella pullicola</name>
    <dbReference type="NCBI Taxonomy" id="2838596"/>
    <lineage>
        <taxon>Bacteria</taxon>
        <taxon>Bacillati</taxon>
        <taxon>Bacillota</taxon>
        <taxon>Clostridia</taxon>
        <taxon>Eubacteriales</taxon>
        <taxon>Oscillospiraceae</taxon>
        <taxon>Allofournierella</taxon>
    </lineage>
</organism>
<keyword evidence="2" id="KW-0805">Transcription regulation</keyword>
<dbReference type="InterPro" id="IPR036390">
    <property type="entry name" value="WH_DNA-bd_sf"/>
</dbReference>
<protein>
    <submittedName>
        <fullName evidence="5">BlaI/MecI/CopY family transcriptional regulator</fullName>
    </submittedName>
</protein>
<evidence type="ECO:0000256" key="2">
    <source>
        <dbReference type="ARBA" id="ARBA00023015"/>
    </source>
</evidence>
<dbReference type="PIRSF" id="PIRSF019455">
    <property type="entry name" value="CopR_AtkY"/>
    <property type="match status" value="1"/>
</dbReference>
<evidence type="ECO:0000256" key="1">
    <source>
        <dbReference type="ARBA" id="ARBA00011046"/>
    </source>
</evidence>
<evidence type="ECO:0000256" key="4">
    <source>
        <dbReference type="ARBA" id="ARBA00023163"/>
    </source>
</evidence>
<dbReference type="GO" id="GO:0045892">
    <property type="term" value="P:negative regulation of DNA-templated transcription"/>
    <property type="evidence" value="ECO:0007669"/>
    <property type="project" value="InterPro"/>
</dbReference>
<dbReference type="InterPro" id="IPR005650">
    <property type="entry name" value="BlaI_family"/>
</dbReference>
<dbReference type="GO" id="GO:0003677">
    <property type="term" value="F:DNA binding"/>
    <property type="evidence" value="ECO:0007669"/>
    <property type="project" value="UniProtKB-KW"/>
</dbReference>
<evidence type="ECO:0000313" key="5">
    <source>
        <dbReference type="EMBL" id="HIX05917.1"/>
    </source>
</evidence>
<dbReference type="EMBL" id="DXFW01000020">
    <property type="protein sequence ID" value="HIX05917.1"/>
    <property type="molecule type" value="Genomic_DNA"/>
</dbReference>
<dbReference type="Gene3D" id="1.10.10.10">
    <property type="entry name" value="Winged helix-like DNA-binding domain superfamily/Winged helix DNA-binding domain"/>
    <property type="match status" value="1"/>
</dbReference>
<dbReference type="Pfam" id="PF03965">
    <property type="entry name" value="Penicillinase_R"/>
    <property type="match status" value="1"/>
</dbReference>
<dbReference type="SUPFAM" id="SSF46785">
    <property type="entry name" value="Winged helix' DNA-binding domain"/>
    <property type="match status" value="1"/>
</dbReference>
<keyword evidence="3" id="KW-0238">DNA-binding</keyword>
<dbReference type="AlphaFoldDB" id="A0A9D1V4I3"/>
<sequence length="129" mass="14499">MTENEIKRLPDAELEIMKELWAAGAPLTRAQLEERLARRRWASTTLLALLGRLEAKGYVTREKQGKGYLYAAALAREDYLPVESRSALERMFGGSAKNLIAAMAQTKDLSKEDIDELAAYLEELKRGGR</sequence>
<dbReference type="Gene3D" id="1.10.4040.10">
    <property type="entry name" value="Penicillinase repressor domain"/>
    <property type="match status" value="1"/>
</dbReference>
<keyword evidence="4" id="KW-0804">Transcription</keyword>
<gene>
    <name evidence="5" type="ORF">H9865_07440</name>
</gene>
<comment type="caution">
    <text evidence="5">The sequence shown here is derived from an EMBL/GenBank/DDBJ whole genome shotgun (WGS) entry which is preliminary data.</text>
</comment>
<evidence type="ECO:0000313" key="6">
    <source>
        <dbReference type="Proteomes" id="UP000824193"/>
    </source>
</evidence>
<dbReference type="InterPro" id="IPR036388">
    <property type="entry name" value="WH-like_DNA-bd_sf"/>
</dbReference>
<dbReference type="Proteomes" id="UP000824193">
    <property type="component" value="Unassembled WGS sequence"/>
</dbReference>
<reference evidence="5" key="2">
    <citation type="submission" date="2021-04" db="EMBL/GenBank/DDBJ databases">
        <authorList>
            <person name="Gilroy R."/>
        </authorList>
    </citation>
    <scope>NUCLEOTIDE SEQUENCE</scope>
    <source>
        <strain evidence="5">2239</strain>
    </source>
</reference>
<evidence type="ECO:0000256" key="3">
    <source>
        <dbReference type="ARBA" id="ARBA00023125"/>
    </source>
</evidence>